<dbReference type="PANTHER" id="PTHR15410">
    <property type="entry name" value="HIRA-INTERACTING PROTEIN 3"/>
    <property type="match status" value="1"/>
</dbReference>
<proteinExistence type="predicted"/>
<feature type="compositionally biased region" description="Acidic residues" evidence="1">
    <location>
        <begin position="375"/>
        <end position="393"/>
    </location>
</feature>
<evidence type="ECO:0008006" key="4">
    <source>
        <dbReference type="Google" id="ProtNLM"/>
    </source>
</evidence>
<reference evidence="2" key="1">
    <citation type="submission" date="2022-07" db="EMBL/GenBank/DDBJ databases">
        <title>Phylogenomic reconstructions and comparative analyses of Kickxellomycotina fungi.</title>
        <authorList>
            <person name="Reynolds N.K."/>
            <person name="Stajich J.E."/>
            <person name="Barry K."/>
            <person name="Grigoriev I.V."/>
            <person name="Crous P."/>
            <person name="Smith M.E."/>
        </authorList>
    </citation>
    <scope>NUCLEOTIDE SEQUENCE</scope>
    <source>
        <strain evidence="2">BCRC 34381</strain>
    </source>
</reference>
<keyword evidence="3" id="KW-1185">Reference proteome</keyword>
<feature type="region of interest" description="Disordered" evidence="1">
    <location>
        <begin position="312"/>
        <end position="413"/>
    </location>
</feature>
<feature type="compositionally biased region" description="Basic and acidic residues" evidence="1">
    <location>
        <begin position="394"/>
        <end position="403"/>
    </location>
</feature>
<evidence type="ECO:0000256" key="1">
    <source>
        <dbReference type="SAM" id="MobiDB-lite"/>
    </source>
</evidence>
<dbReference type="PANTHER" id="PTHR15410:SF2">
    <property type="entry name" value="HIRA-INTERACTING PROTEIN 3"/>
    <property type="match status" value="1"/>
</dbReference>
<comment type="caution">
    <text evidence="2">The sequence shown here is derived from an EMBL/GenBank/DDBJ whole genome shotgun (WGS) entry which is preliminary data.</text>
</comment>
<feature type="compositionally biased region" description="Acidic residues" evidence="1">
    <location>
        <begin position="181"/>
        <end position="209"/>
    </location>
</feature>
<evidence type="ECO:0000313" key="2">
    <source>
        <dbReference type="EMBL" id="KAJ1726121.1"/>
    </source>
</evidence>
<dbReference type="InterPro" id="IPR037647">
    <property type="entry name" value="HIRIP3"/>
</dbReference>
<protein>
    <recommendedName>
        <fullName evidence="4">Histone chaperone domain-containing protein</fullName>
    </recommendedName>
</protein>
<dbReference type="EMBL" id="JANBOI010001765">
    <property type="protein sequence ID" value="KAJ1726121.1"/>
    <property type="molecule type" value="Genomic_DNA"/>
</dbReference>
<dbReference type="Proteomes" id="UP001143981">
    <property type="component" value="Unassembled WGS sequence"/>
</dbReference>
<dbReference type="OrthoDB" id="552755at2759"/>
<gene>
    <name evidence="2" type="ORF">LPJ61_005405</name>
</gene>
<feature type="non-terminal residue" evidence="2">
    <location>
        <position position="1"/>
    </location>
</feature>
<accession>A0A9W7Y356</accession>
<organism evidence="2 3">
    <name type="scientific">Coemansia biformis</name>
    <dbReference type="NCBI Taxonomy" id="1286918"/>
    <lineage>
        <taxon>Eukaryota</taxon>
        <taxon>Fungi</taxon>
        <taxon>Fungi incertae sedis</taxon>
        <taxon>Zoopagomycota</taxon>
        <taxon>Kickxellomycotina</taxon>
        <taxon>Kickxellomycetes</taxon>
        <taxon>Kickxellales</taxon>
        <taxon>Kickxellaceae</taxon>
        <taxon>Coemansia</taxon>
    </lineage>
</organism>
<dbReference type="GO" id="GO:0005634">
    <property type="term" value="C:nucleus"/>
    <property type="evidence" value="ECO:0007669"/>
    <property type="project" value="TreeGrafter"/>
</dbReference>
<evidence type="ECO:0000313" key="3">
    <source>
        <dbReference type="Proteomes" id="UP001143981"/>
    </source>
</evidence>
<sequence length="413" mass="43174">FAVDLSGYDGSITHYHVSYSDPQISGEVGVGHVDPTPTPAAPIIIQGVVCDRSFPGLLSGLLGLDLGLRINLALIGPKEPVDTERLKAVCAQIVREGDLTTLTDRVVRRKAETAMGLADEALDEQPYKRLVKVTVAAVLEDMPDGTDDGGSSDMEGSQGRVDQDAKDGDAAAGSDAGGSDSDGEAADQGSGEDEEEEGEEFSDVGDGEEPAPTRPKKRAAGEKAPGKPKRSKVVRAEGAASTESNTTVTNLKSYIGKCGLRKVWSRELAGMSAAQQIRHLKGLLAGLGMEGRPTLEKCKQIKAKRDLQAELEEMDTGNIIDTAGDAAPSEPSGRRRRAASKQVSYNVDHVSDSEEDGSDGGQDASDDGRGASDGASDEEESADSDAYTEDASDDNARGHKSADEAAPDSDSAE</sequence>
<feature type="region of interest" description="Disordered" evidence="1">
    <location>
        <begin position="141"/>
        <end position="244"/>
    </location>
</feature>
<name>A0A9W7Y356_9FUNG</name>
<dbReference type="AlphaFoldDB" id="A0A9W7Y356"/>
<feature type="compositionally biased region" description="Low complexity" evidence="1">
    <location>
        <begin position="170"/>
        <end position="179"/>
    </location>
</feature>